<organism evidence="1 2">
    <name type="scientific">Sulfurimonas diazotrophicus</name>
    <dbReference type="NCBI Taxonomy" id="3131939"/>
    <lineage>
        <taxon>Bacteria</taxon>
        <taxon>Pseudomonadati</taxon>
        <taxon>Campylobacterota</taxon>
        <taxon>Epsilonproteobacteria</taxon>
        <taxon>Campylobacterales</taxon>
        <taxon>Sulfurimonadaceae</taxon>
        <taxon>Sulfurimonas</taxon>
    </lineage>
</organism>
<protein>
    <submittedName>
        <fullName evidence="1">Uncharacterized protein</fullName>
    </submittedName>
</protein>
<proteinExistence type="predicted"/>
<gene>
    <name evidence="1" type="ORF">WCY31_08125</name>
</gene>
<dbReference type="EMBL" id="CP147920">
    <property type="protein sequence ID" value="XAU14222.1"/>
    <property type="molecule type" value="Genomic_DNA"/>
</dbReference>
<evidence type="ECO:0000313" key="1">
    <source>
        <dbReference type="EMBL" id="XAU14222.1"/>
    </source>
</evidence>
<reference evidence="1 2" key="1">
    <citation type="submission" date="2024-03" db="EMBL/GenBank/DDBJ databases">
        <title>Sulfurimonas sp. HSL3-1.</title>
        <authorList>
            <person name="Wang S."/>
        </authorList>
    </citation>
    <scope>NUCLEOTIDE SEQUENCE [LARGE SCALE GENOMIC DNA]</scope>
    <source>
        <strain evidence="1 2">HSL3-1</strain>
    </source>
</reference>
<accession>A0ABZ3H6R3</accession>
<sequence length="116" mass="12491">MNFDKNRLAEIAAALSPFEIDCAITVALKISDDTCKMGTGQRALFMALYDLVPDKSSAMFAEDAHALILQGRSALSDEIAAAIKPLRESAMDAITRPKMKAFKASIRARLSADEAA</sequence>
<dbReference type="RefSeq" id="WP_345969303.1">
    <property type="nucleotide sequence ID" value="NZ_CP147920.1"/>
</dbReference>
<name>A0ABZ3H6R3_9BACT</name>
<evidence type="ECO:0000313" key="2">
    <source>
        <dbReference type="Proteomes" id="UP001447842"/>
    </source>
</evidence>
<keyword evidence="2" id="KW-1185">Reference proteome</keyword>
<dbReference type="Proteomes" id="UP001447842">
    <property type="component" value="Chromosome"/>
</dbReference>